<evidence type="ECO:0000313" key="2">
    <source>
        <dbReference type="EMBL" id="KAG1799647.1"/>
    </source>
</evidence>
<dbReference type="Proteomes" id="UP000807769">
    <property type="component" value="Unassembled WGS sequence"/>
</dbReference>
<proteinExistence type="predicted"/>
<organism evidence="2 3">
    <name type="scientific">Suillus subaureus</name>
    <dbReference type="NCBI Taxonomy" id="48587"/>
    <lineage>
        <taxon>Eukaryota</taxon>
        <taxon>Fungi</taxon>
        <taxon>Dikarya</taxon>
        <taxon>Basidiomycota</taxon>
        <taxon>Agaricomycotina</taxon>
        <taxon>Agaricomycetes</taxon>
        <taxon>Agaricomycetidae</taxon>
        <taxon>Boletales</taxon>
        <taxon>Suillineae</taxon>
        <taxon>Suillaceae</taxon>
        <taxon>Suillus</taxon>
    </lineage>
</organism>
<comment type="caution">
    <text evidence="2">The sequence shown here is derived from an EMBL/GenBank/DDBJ whole genome shotgun (WGS) entry which is preliminary data.</text>
</comment>
<keyword evidence="1" id="KW-1133">Transmembrane helix</keyword>
<dbReference type="OrthoDB" id="10595744at2759"/>
<feature type="transmembrane region" description="Helical" evidence="1">
    <location>
        <begin position="62"/>
        <end position="83"/>
    </location>
</feature>
<dbReference type="AlphaFoldDB" id="A0A9P7J2F1"/>
<keyword evidence="3" id="KW-1185">Reference proteome</keyword>
<keyword evidence="1" id="KW-0812">Transmembrane</keyword>
<accession>A0A9P7J2F1</accession>
<protein>
    <submittedName>
        <fullName evidence="2">Uncharacterized protein</fullName>
    </submittedName>
</protein>
<keyword evidence="1" id="KW-0472">Membrane</keyword>
<sequence length="86" mass="9795">MTRRYVLLGVSLYRHCILLGNRNELATRRNASRTPHGGLVLCCSFAVHLLPPIVAIDERSIWTISMSSSVPLFCYLVVMYISLYHQ</sequence>
<dbReference type="RefSeq" id="XP_041185767.1">
    <property type="nucleotide sequence ID" value="XM_041337335.1"/>
</dbReference>
<name>A0A9P7J2F1_9AGAM</name>
<evidence type="ECO:0000256" key="1">
    <source>
        <dbReference type="SAM" id="Phobius"/>
    </source>
</evidence>
<reference evidence="2" key="1">
    <citation type="journal article" date="2020" name="New Phytol.">
        <title>Comparative genomics reveals dynamic genome evolution in host specialist ectomycorrhizal fungi.</title>
        <authorList>
            <person name="Lofgren L.A."/>
            <person name="Nguyen N.H."/>
            <person name="Vilgalys R."/>
            <person name="Ruytinx J."/>
            <person name="Liao H.L."/>
            <person name="Branco S."/>
            <person name="Kuo A."/>
            <person name="LaButti K."/>
            <person name="Lipzen A."/>
            <person name="Andreopoulos W."/>
            <person name="Pangilinan J."/>
            <person name="Riley R."/>
            <person name="Hundley H."/>
            <person name="Na H."/>
            <person name="Barry K."/>
            <person name="Grigoriev I.V."/>
            <person name="Stajich J.E."/>
            <person name="Kennedy P.G."/>
        </authorList>
    </citation>
    <scope>NUCLEOTIDE SEQUENCE</scope>
    <source>
        <strain evidence="2">MN1</strain>
    </source>
</reference>
<feature type="transmembrane region" description="Helical" evidence="1">
    <location>
        <begin position="38"/>
        <end position="56"/>
    </location>
</feature>
<evidence type="ECO:0000313" key="3">
    <source>
        <dbReference type="Proteomes" id="UP000807769"/>
    </source>
</evidence>
<dbReference type="GeneID" id="64631351"/>
<gene>
    <name evidence="2" type="ORF">BJ212DRAFT_1401629</name>
</gene>
<dbReference type="EMBL" id="JABBWG010000134">
    <property type="protein sequence ID" value="KAG1799647.1"/>
    <property type="molecule type" value="Genomic_DNA"/>
</dbReference>